<keyword evidence="1" id="KW-0596">Phosphopantetheine</keyword>
<dbReference type="Gene3D" id="1.10.1200.10">
    <property type="entry name" value="ACP-like"/>
    <property type="match status" value="1"/>
</dbReference>
<evidence type="ECO:0000256" key="1">
    <source>
        <dbReference type="ARBA" id="ARBA00022450"/>
    </source>
</evidence>
<dbReference type="GO" id="GO:0030170">
    <property type="term" value="F:pyridoxal phosphate binding"/>
    <property type="evidence" value="ECO:0007669"/>
    <property type="project" value="InterPro"/>
</dbReference>
<dbReference type="InterPro" id="IPR016039">
    <property type="entry name" value="Thiolase-like"/>
</dbReference>
<dbReference type="InterPro" id="IPR009081">
    <property type="entry name" value="PP-bd_ACP"/>
</dbReference>
<dbReference type="CDD" id="cd00610">
    <property type="entry name" value="OAT_like"/>
    <property type="match status" value="1"/>
</dbReference>
<dbReference type="InterPro" id="IPR014043">
    <property type="entry name" value="Acyl_transferase_dom"/>
</dbReference>
<dbReference type="EC" id="2.3.1.94" evidence="11"/>
<dbReference type="PROSITE" id="PS00600">
    <property type="entry name" value="AA_TRANSFER_CLASS_3"/>
    <property type="match status" value="1"/>
</dbReference>
<proteinExistence type="predicted"/>
<dbReference type="STRING" id="63737.Npun_R3426"/>
<dbReference type="InterPro" id="IPR005814">
    <property type="entry name" value="Aminotrans_3"/>
</dbReference>
<gene>
    <name evidence="11" type="ordered locus">Npun_R3426</name>
</gene>
<reference evidence="12" key="1">
    <citation type="submission" date="2008-04" db="EMBL/GenBank/DDBJ databases">
        <title>Complete sequence of chromosome of Nostoc punctiforme ATCC 29133.</title>
        <authorList>
            <consortium name="US DOE Joint Genome Institute"/>
            <person name="Copeland A."/>
            <person name="Lucas S."/>
            <person name="Lapidus A."/>
            <person name="Glavina del Rio T."/>
            <person name="Dalin E."/>
            <person name="Tice H."/>
            <person name="Pitluck S."/>
            <person name="Chain P."/>
            <person name="Malfatti S."/>
            <person name="Shin M."/>
            <person name="Vergez L."/>
            <person name="Schmutz J."/>
            <person name="Larimer F."/>
            <person name="Land M."/>
            <person name="Hauser L."/>
            <person name="Kyrpides N."/>
            <person name="Kim E."/>
            <person name="Meeks J.C."/>
            <person name="Elhai J."/>
            <person name="Campbell E.L."/>
            <person name="Thiel T."/>
            <person name="Longmire J."/>
            <person name="Potts M."/>
            <person name="Atlas R."/>
        </authorList>
    </citation>
    <scope>NUCLEOTIDE SEQUENCE [LARGE SCALE GENOMIC DNA]</scope>
    <source>
        <strain evidence="12">ATCC 29133 / PCC 73102</strain>
    </source>
</reference>
<dbReference type="PROSITE" id="PS50075">
    <property type="entry name" value="CARRIER"/>
    <property type="match status" value="1"/>
</dbReference>
<dbReference type="InterPro" id="IPR016035">
    <property type="entry name" value="Acyl_Trfase/lysoPLipase"/>
</dbReference>
<dbReference type="PROSITE" id="PS00606">
    <property type="entry name" value="KS3_1"/>
    <property type="match status" value="1"/>
</dbReference>
<dbReference type="eggNOG" id="COG3321">
    <property type="taxonomic scope" value="Bacteria"/>
</dbReference>
<dbReference type="GO" id="GO:0006633">
    <property type="term" value="P:fatty acid biosynthetic process"/>
    <property type="evidence" value="ECO:0007669"/>
    <property type="project" value="InterPro"/>
</dbReference>
<evidence type="ECO:0000256" key="7">
    <source>
        <dbReference type="ARBA" id="ARBA00023268"/>
    </source>
</evidence>
<keyword evidence="11" id="KW-0012">Acyltransferase</keyword>
<dbReference type="Pfam" id="PF00698">
    <property type="entry name" value="Acyl_transf_1"/>
    <property type="match status" value="1"/>
</dbReference>
<dbReference type="EC" id="5.4.3.8" evidence="11"/>
<dbReference type="Pfam" id="PF02801">
    <property type="entry name" value="Ketoacyl-synt_C"/>
    <property type="match status" value="1"/>
</dbReference>
<dbReference type="EnsemblBacteria" id="ACC81837">
    <property type="protein sequence ID" value="ACC81837"/>
    <property type="gene ID" value="Npun_R3426"/>
</dbReference>
<dbReference type="SMART" id="SM00825">
    <property type="entry name" value="PKS_KS"/>
    <property type="match status" value="1"/>
</dbReference>
<dbReference type="KEGG" id="npu:Npun_R3426"/>
<feature type="compositionally biased region" description="Basic and acidic residues" evidence="8">
    <location>
        <begin position="992"/>
        <end position="1003"/>
    </location>
</feature>
<keyword evidence="5" id="KW-0663">Pyridoxal phosphate</keyword>
<dbReference type="Pfam" id="PF22621">
    <property type="entry name" value="CurL-like_PKS_C"/>
    <property type="match status" value="1"/>
</dbReference>
<dbReference type="FunFam" id="3.40.366.10:FF:000002">
    <property type="entry name" value="Probable polyketide synthase 2"/>
    <property type="match status" value="1"/>
</dbReference>
<accession>B2J0Y6</accession>
<evidence type="ECO:0000256" key="5">
    <source>
        <dbReference type="ARBA" id="ARBA00022898"/>
    </source>
</evidence>
<evidence type="ECO:0000313" key="12">
    <source>
        <dbReference type="Proteomes" id="UP000001191"/>
    </source>
</evidence>
<dbReference type="Gene3D" id="3.40.366.10">
    <property type="entry name" value="Malonyl-Coenzyme A Acyl Carrier Protein, domain 2"/>
    <property type="match status" value="1"/>
</dbReference>
<feature type="domain" description="Ketosynthase family 3 (KS3)" evidence="10">
    <location>
        <begin position="11"/>
        <end position="437"/>
    </location>
</feature>
<dbReference type="GO" id="GO:0008483">
    <property type="term" value="F:transaminase activity"/>
    <property type="evidence" value="ECO:0007669"/>
    <property type="project" value="InterPro"/>
</dbReference>
<dbReference type="PANTHER" id="PTHR43775">
    <property type="entry name" value="FATTY ACID SYNTHASE"/>
    <property type="match status" value="1"/>
</dbReference>
<dbReference type="InterPro" id="IPR015424">
    <property type="entry name" value="PyrdxlP-dep_Trfase"/>
</dbReference>
<dbReference type="Pfam" id="PF00550">
    <property type="entry name" value="PP-binding"/>
    <property type="match status" value="1"/>
</dbReference>
<keyword evidence="12" id="KW-1185">Reference proteome</keyword>
<dbReference type="OrthoDB" id="499075at2"/>
<keyword evidence="11" id="KW-0413">Isomerase</keyword>
<dbReference type="SUPFAM" id="SSF52151">
    <property type="entry name" value="FabD/lysophospholipase-like"/>
    <property type="match status" value="1"/>
</dbReference>
<dbReference type="InterPro" id="IPR020841">
    <property type="entry name" value="PKS_Beta-ketoAc_synthase_dom"/>
</dbReference>
<evidence type="ECO:0000256" key="3">
    <source>
        <dbReference type="ARBA" id="ARBA00022679"/>
    </source>
</evidence>
<dbReference type="Gene3D" id="3.40.47.10">
    <property type="match status" value="1"/>
</dbReference>
<keyword evidence="7" id="KW-0511">Multifunctional enzyme</keyword>
<dbReference type="PANTHER" id="PTHR43775:SF51">
    <property type="entry name" value="INACTIVE PHENOLPHTHIOCEROL SYNTHESIS POLYKETIDE SYNTHASE TYPE I PKS1-RELATED"/>
    <property type="match status" value="1"/>
</dbReference>
<evidence type="ECO:0000259" key="9">
    <source>
        <dbReference type="PROSITE" id="PS50075"/>
    </source>
</evidence>
<keyword evidence="4" id="KW-0276">Fatty acid metabolism</keyword>
<keyword evidence="2" id="KW-0597">Phosphoprotein</keyword>
<dbReference type="Gene3D" id="3.30.70.3290">
    <property type="match status" value="1"/>
</dbReference>
<dbReference type="InterPro" id="IPR015422">
    <property type="entry name" value="PyrdxlP-dep_Trfase_small"/>
</dbReference>
<dbReference type="InterPro" id="IPR018201">
    <property type="entry name" value="Ketoacyl_synth_AS"/>
</dbReference>
<dbReference type="InterPro" id="IPR049704">
    <property type="entry name" value="Aminotrans_3_PPA_site"/>
</dbReference>
<evidence type="ECO:0000259" key="10">
    <source>
        <dbReference type="PROSITE" id="PS52004"/>
    </source>
</evidence>
<name>B2J0Y6_NOSP7</name>
<dbReference type="Gene3D" id="3.90.1150.10">
    <property type="entry name" value="Aspartate Aminotransferase, domain 1"/>
    <property type="match status" value="1"/>
</dbReference>
<dbReference type="GO" id="GO:0047879">
    <property type="term" value="F:erythronolide synthase activity"/>
    <property type="evidence" value="ECO:0007669"/>
    <property type="project" value="UniProtKB-EC"/>
</dbReference>
<dbReference type="Pfam" id="PF00109">
    <property type="entry name" value="ketoacyl-synt"/>
    <property type="match status" value="1"/>
</dbReference>
<dbReference type="InterPro" id="IPR050091">
    <property type="entry name" value="PKS_NRPS_Biosynth_Enz"/>
</dbReference>
<dbReference type="FunFam" id="3.40.47.10:FF:000042">
    <property type="entry name" value="Polyketide synthase Pks13"/>
    <property type="match status" value="1"/>
</dbReference>
<dbReference type="Gene3D" id="3.30.70.250">
    <property type="entry name" value="Malonyl-CoA ACP transacylase, ACP-binding"/>
    <property type="match status" value="1"/>
</dbReference>
<dbReference type="InterPro" id="IPR001227">
    <property type="entry name" value="Ac_transferase_dom_sf"/>
</dbReference>
<dbReference type="PROSITE" id="PS52004">
    <property type="entry name" value="KS3_2"/>
    <property type="match status" value="1"/>
</dbReference>
<organism evidence="11 12">
    <name type="scientific">Nostoc punctiforme (strain ATCC 29133 / PCC 73102)</name>
    <dbReference type="NCBI Taxonomy" id="63737"/>
    <lineage>
        <taxon>Bacteria</taxon>
        <taxon>Bacillati</taxon>
        <taxon>Cyanobacteriota</taxon>
        <taxon>Cyanophyceae</taxon>
        <taxon>Nostocales</taxon>
        <taxon>Nostocaceae</taxon>
        <taxon>Nostoc</taxon>
    </lineage>
</organism>
<sequence>MMNQPNAFDSLDEIAIVGMNGRFPRAKNIEQFWQNLRDGVESISFFSDEELLSSRIDPATLSQPQYVKAGSVLEDIELFDASFFDFSAKEAQITDPQHRLFLECAWEALESAGYNSEIYAGRIGVYAGASLNTYFLTNLYTQPKIIESVGSYRISIGNSPNFLPTYVSYKLNLKGPSLNVQTACSTSLVAVHLACQSLLNGESDIALAGGVSIQVPHKTGYRYQQGGIMSPDGHCRAFDAKAQGIISGNGVGIVVLKRLEDALADGDCIHAVIKGSAINNDGSLKVGFTAPSVDGQAKVIAEALAMARVESETISYVETHGTGTVLGDPIEIASLTQAFRPTDKKNFCAIASVKTNIGHLDAAAGVAGLIKTVLALKHQQIPPSLHFEQPNPQIDFANSPFYVNDKLSEWKSNGTPRRAGVSSFGIGGTNAHVILEEAPVWEQGRQRRQGRKYHLLVISAKTKSALETATANLANHLKQHLELNLADIAYTLGVGRRGFSDRRILVCQNLNDAVTVLETPVSERVFTKFTEPSGQQIAFMFPGQGTQYVNMGRELYETEIIFRKQVDYCCEFLKSYLKLDLRTLLYPHQQTEALTQQLQQTHITQSAVFVVEYALAQLWMAWGVRPNAMIGHSIGEYVAACIAGVFSLEEALILVANRGQLMQQLPSGTMMAVSLPEKKIQPMLGKKLSLAAINAPDMCVVSGLEEAVDDLQKRLIDQGVDCHRLHTSHAFHSSMMDSILLPFQEQVSKISLNSPKIPFVSNVTGTWITPAQATDPKYWARHLRQTVRFSEAIAELLQQPKRILLEVGPGRTLSTLANKQKAAQQVILSSLRHPQNQQSDVAFLLNTLGRLWLEGINVDWSEFYADEERHRIPLPTYPFERKRYWIEPILANDDNLSPKNEILVSQPEDIITNSIKVPDTQIVNQPIANTAIEQIISQHLQVMSKLVDLLPQGSLAREVLPSLGAIHQDGQIAQTSTNGSAFSGNQSTFTKAESEQQIKDRKINPTPKAASQQIEKESMMLSPRQQRHLDSLIAHFVKRTQESKRLTQAYRSCHANSRAVSGFFPFIKEMIYPIHAERGEGARLWDVDGNEYVDISMGFGTLLFGHSPSFAIAAIQEQSKQGILNGPQSRFAGQLAELICELTGAERTAFCNDGTEAVMAAVRIARSVTGRSKIALFAGSYHGGSDGVLVKGVRTNDGTLRSVPMTSGIPSSLAEDVMVLEYGTPESLNILKDNAHNLAAILVEPIQSSRPDFQPKEFLFQLRQLTQETGTVLIFDEVVTGFRMHPGGVQALWGIQADITTYGKAVAAGIPIGVVAGKAVFMDALDGGMWNYGDESYPQVKTTFFAGTFFKHPLIMGVAWATLNHIKNSGSKLQEELNQRTTQLAETLNSYFEQKQVPIRVVNFGSLFRFNCQTQLGNLFFYHLLAKGIYVWEGRTLYLSTAHTDKDVEQVISAVKESVVEMQAGGFFTSEQTSKNSGQTSANQTLTGSSLNLATESLSVTSNVKSADELFENLIEQIPNALGNTYAASRKKIEKTIADIWQELFGFDNVNIHDNFFELGGDSLTALQAISLLNKKLDLDIPIESIYEAPTINSLTNIVCPEQNEILSAKQSISRGQRRREKRNQR</sequence>
<dbReference type="InterPro" id="IPR036736">
    <property type="entry name" value="ACP-like_sf"/>
</dbReference>
<keyword evidence="6" id="KW-0443">Lipid metabolism</keyword>
<dbReference type="GO" id="GO:0042286">
    <property type="term" value="F:glutamate-1-semialdehyde 2,1-aminomutase activity"/>
    <property type="evidence" value="ECO:0007669"/>
    <property type="project" value="UniProtKB-EC"/>
</dbReference>
<evidence type="ECO:0000256" key="4">
    <source>
        <dbReference type="ARBA" id="ARBA00022832"/>
    </source>
</evidence>
<reference evidence="11 12" key="2">
    <citation type="journal article" date="2013" name="Plant Physiol.">
        <title>A Nostoc punctiforme Sugar Transporter Necessary to Establish a Cyanobacterium-Plant Symbiosis.</title>
        <authorList>
            <person name="Ekman M."/>
            <person name="Picossi S."/>
            <person name="Campbell E.L."/>
            <person name="Meeks J.C."/>
            <person name="Flores E."/>
        </authorList>
    </citation>
    <scope>NUCLEOTIDE SEQUENCE [LARGE SCALE GENOMIC DNA]</scope>
    <source>
        <strain evidence="12">ATCC 29133 / PCC 73102</strain>
    </source>
</reference>
<dbReference type="HOGENOM" id="CLU_000022_9_1_3"/>
<dbReference type="PROSITE" id="PS00012">
    <property type="entry name" value="PHOSPHOPANTETHEINE"/>
    <property type="match status" value="1"/>
</dbReference>
<dbReference type="InterPro" id="IPR014031">
    <property type="entry name" value="Ketoacyl_synth_C"/>
</dbReference>
<dbReference type="InterPro" id="IPR015421">
    <property type="entry name" value="PyrdxlP-dep_Trfase_major"/>
</dbReference>
<dbReference type="SMART" id="SM00827">
    <property type="entry name" value="PKS_AT"/>
    <property type="match status" value="1"/>
</dbReference>
<feature type="domain" description="Carrier" evidence="9">
    <location>
        <begin position="1528"/>
        <end position="1603"/>
    </location>
</feature>
<evidence type="ECO:0000313" key="11">
    <source>
        <dbReference type="EMBL" id="ACC81837.1"/>
    </source>
</evidence>
<dbReference type="Gene3D" id="3.40.640.10">
    <property type="entry name" value="Type I PLP-dependent aspartate aminotransferase-like (Major domain)"/>
    <property type="match status" value="1"/>
</dbReference>
<evidence type="ECO:0000256" key="6">
    <source>
        <dbReference type="ARBA" id="ARBA00023098"/>
    </source>
</evidence>
<dbReference type="SUPFAM" id="SSF53901">
    <property type="entry name" value="Thiolase-like"/>
    <property type="match status" value="1"/>
</dbReference>
<dbReference type="SUPFAM" id="SSF55048">
    <property type="entry name" value="Probable ACP-binding domain of malonyl-CoA ACP transacylase"/>
    <property type="match status" value="1"/>
</dbReference>
<dbReference type="eggNOG" id="COG0001">
    <property type="taxonomic scope" value="Bacteria"/>
</dbReference>
<dbReference type="InterPro" id="IPR014030">
    <property type="entry name" value="Ketoacyl_synth_N"/>
</dbReference>
<feature type="region of interest" description="Disordered" evidence="8">
    <location>
        <begin position="974"/>
        <end position="1012"/>
    </location>
</feature>
<dbReference type="SUPFAM" id="SSF53383">
    <property type="entry name" value="PLP-dependent transferases"/>
    <property type="match status" value="1"/>
</dbReference>
<keyword evidence="3 11" id="KW-0808">Transferase</keyword>
<evidence type="ECO:0000256" key="2">
    <source>
        <dbReference type="ARBA" id="ARBA00022553"/>
    </source>
</evidence>
<dbReference type="GO" id="GO:0004315">
    <property type="term" value="F:3-oxoacyl-[acyl-carrier-protein] synthase activity"/>
    <property type="evidence" value="ECO:0007669"/>
    <property type="project" value="InterPro"/>
</dbReference>
<dbReference type="CDD" id="cd00833">
    <property type="entry name" value="PKS"/>
    <property type="match status" value="1"/>
</dbReference>
<dbReference type="InterPro" id="IPR006162">
    <property type="entry name" value="Ppantetheine_attach_site"/>
</dbReference>
<protein>
    <submittedName>
        <fullName evidence="11">Beta-ketoacyl synthase</fullName>
        <ecNumber evidence="11">2.3.1.94</ecNumber>
        <ecNumber evidence="11">5.4.3.8</ecNumber>
    </submittedName>
</protein>
<dbReference type="InterPro" id="IPR016036">
    <property type="entry name" value="Malonyl_transacylase_ACP-bd"/>
</dbReference>
<feature type="compositionally biased region" description="Polar residues" evidence="8">
    <location>
        <begin position="974"/>
        <end position="991"/>
    </location>
</feature>
<dbReference type="EMBL" id="CP001037">
    <property type="protein sequence ID" value="ACC81837.1"/>
    <property type="molecule type" value="Genomic_DNA"/>
</dbReference>
<evidence type="ECO:0000256" key="8">
    <source>
        <dbReference type="SAM" id="MobiDB-lite"/>
    </source>
</evidence>
<dbReference type="PhylomeDB" id="B2J0Y6"/>
<dbReference type="SUPFAM" id="SSF47336">
    <property type="entry name" value="ACP-like"/>
    <property type="match status" value="1"/>
</dbReference>
<dbReference type="GO" id="GO:0004312">
    <property type="term" value="F:fatty acid synthase activity"/>
    <property type="evidence" value="ECO:0007669"/>
    <property type="project" value="TreeGrafter"/>
</dbReference>
<dbReference type="Proteomes" id="UP000001191">
    <property type="component" value="Chromosome"/>
</dbReference>
<dbReference type="Pfam" id="PF00202">
    <property type="entry name" value="Aminotran_3"/>
    <property type="match status" value="1"/>
</dbReference>